<organism evidence="2 3">
    <name type="scientific">Nocardioides immobilis</name>
    <dbReference type="NCBI Taxonomy" id="2049295"/>
    <lineage>
        <taxon>Bacteria</taxon>
        <taxon>Bacillati</taxon>
        <taxon>Actinomycetota</taxon>
        <taxon>Actinomycetes</taxon>
        <taxon>Propionibacteriales</taxon>
        <taxon>Nocardioidaceae</taxon>
        <taxon>Nocardioides</taxon>
    </lineage>
</organism>
<name>A0A417XSY2_9ACTN</name>
<comment type="caution">
    <text evidence="2">The sequence shown here is derived from an EMBL/GenBank/DDBJ whole genome shotgun (WGS) entry which is preliminary data.</text>
</comment>
<evidence type="ECO:0000313" key="2">
    <source>
        <dbReference type="EMBL" id="RHW23351.1"/>
    </source>
</evidence>
<accession>A0A417XSY2</accession>
<feature type="region of interest" description="Disordered" evidence="1">
    <location>
        <begin position="59"/>
        <end position="81"/>
    </location>
</feature>
<dbReference type="Proteomes" id="UP000283644">
    <property type="component" value="Unassembled WGS sequence"/>
</dbReference>
<sequence length="81" mass="8920">MILFPSPFRVISEQPRRVVEALAVASQLGSRRNAMIASTALAQRRAELREVEEFFADLGVTPEHPGTDRTSREAAATAVRL</sequence>
<dbReference type="EMBL" id="QXGH01000049">
    <property type="protein sequence ID" value="RHW23351.1"/>
    <property type="molecule type" value="Genomic_DNA"/>
</dbReference>
<evidence type="ECO:0000313" key="3">
    <source>
        <dbReference type="Proteomes" id="UP000283644"/>
    </source>
</evidence>
<evidence type="ECO:0000256" key="1">
    <source>
        <dbReference type="SAM" id="MobiDB-lite"/>
    </source>
</evidence>
<protein>
    <submittedName>
        <fullName evidence="2">Uncharacterized protein</fullName>
    </submittedName>
</protein>
<proteinExistence type="predicted"/>
<dbReference type="AlphaFoldDB" id="A0A417XSY2"/>
<gene>
    <name evidence="2" type="ORF">D0Z08_30130</name>
</gene>
<dbReference type="RefSeq" id="WP_118928983.1">
    <property type="nucleotide sequence ID" value="NZ_QXGH01000049.1"/>
</dbReference>
<reference evidence="2 3" key="1">
    <citation type="submission" date="2018-09" db="EMBL/GenBank/DDBJ databases">
        <title>Genome sequencing of Nocardioides immobilis CCTCC AB 2017083 for comparison to Nocardioides silvaticus.</title>
        <authorList>
            <person name="Li C."/>
            <person name="Wang G."/>
        </authorList>
    </citation>
    <scope>NUCLEOTIDE SEQUENCE [LARGE SCALE GENOMIC DNA]</scope>
    <source>
        <strain evidence="2 3">CCTCC AB 2017083</strain>
    </source>
</reference>
<dbReference type="OrthoDB" id="3790630at2"/>
<keyword evidence="3" id="KW-1185">Reference proteome</keyword>